<protein>
    <submittedName>
        <fullName evidence="1">Uncharacterized protein</fullName>
    </submittedName>
</protein>
<keyword evidence="2" id="KW-1185">Reference proteome</keyword>
<comment type="caution">
    <text evidence="1">The sequence shown here is derived from an EMBL/GenBank/DDBJ whole genome shotgun (WGS) entry which is preliminary data.</text>
</comment>
<reference evidence="1" key="1">
    <citation type="submission" date="2013-04" db="EMBL/GenBank/DDBJ databases">
        <authorList>
            <person name="Qu J."/>
            <person name="Murali S.C."/>
            <person name="Bandaranaike D."/>
            <person name="Bellair M."/>
            <person name="Blankenburg K."/>
            <person name="Chao H."/>
            <person name="Dinh H."/>
            <person name="Doddapaneni H."/>
            <person name="Downs B."/>
            <person name="Dugan-Rocha S."/>
            <person name="Elkadiri S."/>
            <person name="Gnanaolivu R.D."/>
            <person name="Hernandez B."/>
            <person name="Javaid M."/>
            <person name="Jayaseelan J.C."/>
            <person name="Lee S."/>
            <person name="Li M."/>
            <person name="Ming W."/>
            <person name="Munidasa M."/>
            <person name="Muniz J."/>
            <person name="Nguyen L."/>
            <person name="Ongeri F."/>
            <person name="Osuji N."/>
            <person name="Pu L.-L."/>
            <person name="Puazo M."/>
            <person name="Qu C."/>
            <person name="Quiroz J."/>
            <person name="Raj R."/>
            <person name="Weissenberger G."/>
            <person name="Xin Y."/>
            <person name="Zou X."/>
            <person name="Han Y."/>
            <person name="Richards S."/>
            <person name="Worley K."/>
            <person name="Muzny D."/>
            <person name="Gibbs R."/>
        </authorList>
    </citation>
    <scope>NUCLEOTIDE SEQUENCE</scope>
    <source>
        <strain evidence="1">Sampled in the wild</strain>
    </source>
</reference>
<sequence>MLPVIKDTLNHPLMLKKVYSRSHLYKCSSSNIYLYRITCFKTCCYNKENINPIKMCLMNHSLPFTMPISILTWPMESYSGGNSSAANKAFSDQKRAIKALLNVSSRTPGRPLFQFLKFFNSSVSLHPILSHFCKE</sequence>
<reference evidence="1" key="2">
    <citation type="submission" date="2017-10" db="EMBL/GenBank/DDBJ databases">
        <title>Ladona fulva Genome sequencing and assembly.</title>
        <authorList>
            <person name="Murali S."/>
            <person name="Richards S."/>
            <person name="Bandaranaike D."/>
            <person name="Bellair M."/>
            <person name="Blankenburg K."/>
            <person name="Chao H."/>
            <person name="Dinh H."/>
            <person name="Doddapaneni H."/>
            <person name="Dugan-Rocha S."/>
            <person name="Elkadiri S."/>
            <person name="Gnanaolivu R."/>
            <person name="Hernandez B."/>
            <person name="Skinner E."/>
            <person name="Javaid M."/>
            <person name="Lee S."/>
            <person name="Li M."/>
            <person name="Ming W."/>
            <person name="Munidasa M."/>
            <person name="Muniz J."/>
            <person name="Nguyen L."/>
            <person name="Hughes D."/>
            <person name="Osuji N."/>
            <person name="Pu L.-L."/>
            <person name="Puazo M."/>
            <person name="Qu C."/>
            <person name="Quiroz J."/>
            <person name="Raj R."/>
            <person name="Weissenberger G."/>
            <person name="Xin Y."/>
            <person name="Zou X."/>
            <person name="Han Y."/>
            <person name="Worley K."/>
            <person name="Muzny D."/>
            <person name="Gibbs R."/>
        </authorList>
    </citation>
    <scope>NUCLEOTIDE SEQUENCE</scope>
    <source>
        <strain evidence="1">Sampled in the wild</strain>
    </source>
</reference>
<dbReference type="AlphaFoldDB" id="A0A8K0KCZ1"/>
<dbReference type="Proteomes" id="UP000792457">
    <property type="component" value="Unassembled WGS sequence"/>
</dbReference>
<name>A0A8K0KCZ1_LADFU</name>
<proteinExistence type="predicted"/>
<accession>A0A8K0KCZ1</accession>
<dbReference type="EMBL" id="KZ308581">
    <property type="protein sequence ID" value="KAG8231884.1"/>
    <property type="molecule type" value="Genomic_DNA"/>
</dbReference>
<evidence type="ECO:0000313" key="1">
    <source>
        <dbReference type="EMBL" id="KAG8231884.1"/>
    </source>
</evidence>
<gene>
    <name evidence="1" type="ORF">J437_LFUL009733</name>
</gene>
<evidence type="ECO:0000313" key="2">
    <source>
        <dbReference type="Proteomes" id="UP000792457"/>
    </source>
</evidence>
<organism evidence="1 2">
    <name type="scientific">Ladona fulva</name>
    <name type="common">Scarce chaser dragonfly</name>
    <name type="synonym">Libellula fulva</name>
    <dbReference type="NCBI Taxonomy" id="123851"/>
    <lineage>
        <taxon>Eukaryota</taxon>
        <taxon>Metazoa</taxon>
        <taxon>Ecdysozoa</taxon>
        <taxon>Arthropoda</taxon>
        <taxon>Hexapoda</taxon>
        <taxon>Insecta</taxon>
        <taxon>Pterygota</taxon>
        <taxon>Palaeoptera</taxon>
        <taxon>Odonata</taxon>
        <taxon>Epiprocta</taxon>
        <taxon>Anisoptera</taxon>
        <taxon>Libelluloidea</taxon>
        <taxon>Libellulidae</taxon>
        <taxon>Ladona</taxon>
    </lineage>
</organism>